<feature type="transmembrane region" description="Helical" evidence="1">
    <location>
        <begin position="44"/>
        <end position="66"/>
    </location>
</feature>
<keyword evidence="1" id="KW-0472">Membrane</keyword>
<accession>A0AB39VDJ6</accession>
<name>A0AB39VDJ6_9FUSO</name>
<proteinExistence type="predicted"/>
<evidence type="ECO:0000259" key="2">
    <source>
        <dbReference type="Pfam" id="PF01610"/>
    </source>
</evidence>
<evidence type="ECO:0000256" key="1">
    <source>
        <dbReference type="SAM" id="Phobius"/>
    </source>
</evidence>
<dbReference type="Pfam" id="PF01610">
    <property type="entry name" value="DDE_Tnp_ISL3"/>
    <property type="match status" value="1"/>
</dbReference>
<protein>
    <submittedName>
        <fullName evidence="3">Transposase</fullName>
    </submittedName>
</protein>
<evidence type="ECO:0000313" key="3">
    <source>
        <dbReference type="EMBL" id="XDU65785.1"/>
    </source>
</evidence>
<dbReference type="EMBL" id="CP165646">
    <property type="protein sequence ID" value="XDU65785.1"/>
    <property type="molecule type" value="Genomic_DNA"/>
</dbReference>
<dbReference type="KEGG" id="lmes:AB8B23_10260"/>
<dbReference type="InterPro" id="IPR002560">
    <property type="entry name" value="Transposase_DDE"/>
</dbReference>
<dbReference type="RefSeq" id="WP_369713935.1">
    <property type="nucleotide sequence ID" value="NZ_CP165646.1"/>
</dbReference>
<reference evidence="3" key="1">
    <citation type="submission" date="2024-07" db="EMBL/GenBank/DDBJ databases">
        <authorList>
            <person name="Li X.-J."/>
            <person name="Wang X."/>
        </authorList>
    </citation>
    <scope>NUCLEOTIDE SEQUENCE</scope>
    <source>
        <strain evidence="3">HSP-342</strain>
    </source>
</reference>
<sequence>MYKYNIDNGFIEGENNKIKVRKRLSYGIKKFDSLKKLSLESRKVIKLFLAPILTKSHYFFTSIHFFNNSISIYQKIILNIFLYLMIGYISLSFC</sequence>
<dbReference type="AlphaFoldDB" id="A0AB39VDJ6"/>
<gene>
    <name evidence="3" type="ORF">AB8B23_10260</name>
</gene>
<keyword evidence="1" id="KW-1133">Transmembrane helix</keyword>
<feature type="domain" description="Transposase IS204/IS1001/IS1096/IS1165 DDE" evidence="2">
    <location>
        <begin position="2"/>
        <end position="35"/>
    </location>
</feature>
<keyword evidence="1" id="KW-0812">Transmembrane</keyword>
<feature type="transmembrane region" description="Helical" evidence="1">
    <location>
        <begin position="72"/>
        <end position="91"/>
    </location>
</feature>
<organism evidence="3">
    <name type="scientific">Leptotrichia mesophila</name>
    <dbReference type="NCBI Taxonomy" id="3239303"/>
    <lineage>
        <taxon>Bacteria</taxon>
        <taxon>Fusobacteriati</taxon>
        <taxon>Fusobacteriota</taxon>
        <taxon>Fusobacteriia</taxon>
        <taxon>Fusobacteriales</taxon>
        <taxon>Leptotrichiaceae</taxon>
        <taxon>Leptotrichia</taxon>
    </lineage>
</organism>